<dbReference type="EMBL" id="AMXF01000067">
    <property type="protein sequence ID" value="ENO97051.1"/>
    <property type="molecule type" value="Genomic_DNA"/>
</dbReference>
<protein>
    <submittedName>
        <fullName evidence="4">Extracellular ligand-binding receptor</fullName>
    </submittedName>
</protein>
<dbReference type="CDD" id="cd19979">
    <property type="entry name" value="PBP1_ABC_ligand_binding-like"/>
    <property type="match status" value="1"/>
</dbReference>
<dbReference type="SUPFAM" id="SSF53822">
    <property type="entry name" value="Periplasmic binding protein-like I"/>
    <property type="match status" value="1"/>
</dbReference>
<dbReference type="PANTHER" id="PTHR30483">
    <property type="entry name" value="LEUCINE-SPECIFIC-BINDING PROTEIN"/>
    <property type="match status" value="1"/>
</dbReference>
<comment type="caution">
    <text evidence="4">The sequence shown here is derived from an EMBL/GenBank/DDBJ whole genome shotgun (WGS) entry which is preliminary data.</text>
</comment>
<keyword evidence="2" id="KW-0732">Signal</keyword>
<dbReference type="InterPro" id="IPR006311">
    <property type="entry name" value="TAT_signal"/>
</dbReference>
<dbReference type="OrthoDB" id="9794826at2"/>
<evidence type="ECO:0000259" key="3">
    <source>
        <dbReference type="Pfam" id="PF13458"/>
    </source>
</evidence>
<dbReference type="RefSeq" id="WP_004362936.1">
    <property type="nucleotide sequence ID" value="NZ_AMXF01000067.1"/>
</dbReference>
<feature type="domain" description="Leucine-binding protein" evidence="3">
    <location>
        <begin position="47"/>
        <end position="367"/>
    </location>
</feature>
<gene>
    <name evidence="4" type="ORF">C667_10920</name>
</gene>
<dbReference type="InterPro" id="IPR051010">
    <property type="entry name" value="BCAA_transport"/>
</dbReference>
<dbReference type="InterPro" id="IPR028081">
    <property type="entry name" value="Leu-bd"/>
</dbReference>
<organism evidence="4 5">
    <name type="scientific">Thauera phenylacetica B4P</name>
    <dbReference type="NCBI Taxonomy" id="1234382"/>
    <lineage>
        <taxon>Bacteria</taxon>
        <taxon>Pseudomonadati</taxon>
        <taxon>Pseudomonadota</taxon>
        <taxon>Betaproteobacteria</taxon>
        <taxon>Rhodocyclales</taxon>
        <taxon>Zoogloeaceae</taxon>
        <taxon>Thauera</taxon>
    </lineage>
</organism>
<accession>N6YRV7</accession>
<dbReference type="InterPro" id="IPR028082">
    <property type="entry name" value="Peripla_BP_I"/>
</dbReference>
<keyword evidence="4" id="KW-0675">Receptor</keyword>
<dbReference type="PROSITE" id="PS51318">
    <property type="entry name" value="TAT"/>
    <property type="match status" value="1"/>
</dbReference>
<dbReference type="AlphaFoldDB" id="N6YRV7"/>
<reference evidence="4 5" key="1">
    <citation type="submission" date="2012-09" db="EMBL/GenBank/DDBJ databases">
        <title>Draft Genome Sequences of 6 Strains from Genus Thauera.</title>
        <authorList>
            <person name="Liu B."/>
            <person name="Shapleigh J.P."/>
            <person name="Frostegard A.H."/>
        </authorList>
    </citation>
    <scope>NUCLEOTIDE SEQUENCE [LARGE SCALE GENOMIC DNA]</scope>
    <source>
        <strain evidence="4 5">B4P</strain>
    </source>
</reference>
<evidence type="ECO:0000313" key="5">
    <source>
        <dbReference type="Proteomes" id="UP000013047"/>
    </source>
</evidence>
<sequence length="404" mass="43701">MTAAGFDRRRFLRTGCAGLLALGVVPRAFGAAAPVLVGLDAEFFDPTSTADDAIRFGAQRAIDHINARGGVLGGRPLQLVTTDNRSLPARGVVNVQHLATLPDLVAYLCGKFSPVALEQIPHIHAAQLPLLNPWSAADAIVDNNKQPNYAFRLGLRDSIAMERLLAELRARKLRRVGLILPTTAWGRSCQYFAERYIAVEVPGELQLVGEEWHRWGSDRGLDESYGALVKAGADAILFVGNEPEGAALVRAIAALPERDRRPLFSHWGISGGRFPELCGPALHHVKLEVAQSFSFAHAHGPDAHPLATAAMEHFGVDDPLAIPSMTGLGPAYDLVRLLALAIGQAGSTHRPDIQRALERLPAHQGVVKRFAPVFAPERHEALGRDDVLICRFDPRGRLLPSRAG</sequence>
<name>N6YRV7_9RHOO</name>
<evidence type="ECO:0000256" key="1">
    <source>
        <dbReference type="ARBA" id="ARBA00010062"/>
    </source>
</evidence>
<keyword evidence="5" id="KW-1185">Reference proteome</keyword>
<evidence type="ECO:0000313" key="4">
    <source>
        <dbReference type="EMBL" id="ENO97051.1"/>
    </source>
</evidence>
<comment type="similarity">
    <text evidence="1">Belongs to the leucine-binding protein family.</text>
</comment>
<proteinExistence type="inferred from homology"/>
<dbReference type="Gene3D" id="3.40.50.2300">
    <property type="match status" value="2"/>
</dbReference>
<dbReference type="Proteomes" id="UP000013047">
    <property type="component" value="Unassembled WGS sequence"/>
</dbReference>
<dbReference type="PANTHER" id="PTHR30483:SF6">
    <property type="entry name" value="PERIPLASMIC BINDING PROTEIN OF ABC TRANSPORTER FOR NATURAL AMINO ACIDS"/>
    <property type="match status" value="1"/>
</dbReference>
<dbReference type="Pfam" id="PF13458">
    <property type="entry name" value="Peripla_BP_6"/>
    <property type="match status" value="1"/>
</dbReference>
<evidence type="ECO:0000256" key="2">
    <source>
        <dbReference type="ARBA" id="ARBA00022729"/>
    </source>
</evidence>